<keyword evidence="7" id="KW-1185">Reference proteome</keyword>
<dbReference type="OrthoDB" id="5835829at2759"/>
<proteinExistence type="inferred from homology"/>
<dbReference type="EMBL" id="JAAARO010000017">
    <property type="protein sequence ID" value="KAF5733024.1"/>
    <property type="molecule type" value="Genomic_DNA"/>
</dbReference>
<organism evidence="6 7">
    <name type="scientific">Tripterygium wilfordii</name>
    <name type="common">Thunder God vine</name>
    <dbReference type="NCBI Taxonomy" id="458696"/>
    <lineage>
        <taxon>Eukaryota</taxon>
        <taxon>Viridiplantae</taxon>
        <taxon>Streptophyta</taxon>
        <taxon>Embryophyta</taxon>
        <taxon>Tracheophyta</taxon>
        <taxon>Spermatophyta</taxon>
        <taxon>Magnoliopsida</taxon>
        <taxon>eudicotyledons</taxon>
        <taxon>Gunneridae</taxon>
        <taxon>Pentapetalae</taxon>
        <taxon>rosids</taxon>
        <taxon>fabids</taxon>
        <taxon>Celastrales</taxon>
        <taxon>Celastraceae</taxon>
        <taxon>Tripterygium</taxon>
    </lineage>
</organism>
<evidence type="ECO:0000256" key="1">
    <source>
        <dbReference type="ARBA" id="ARBA00009995"/>
    </source>
</evidence>
<dbReference type="PANTHER" id="PTHR48047:SF229">
    <property type="entry name" value="UDP-GLYCOSYLTRANSFERASE 73C3-RELATED"/>
    <property type="match status" value="1"/>
</dbReference>
<dbReference type="FunFam" id="3.40.50.2000:FF:000047">
    <property type="entry name" value="Glycosyltransferase"/>
    <property type="match status" value="1"/>
</dbReference>
<dbReference type="Proteomes" id="UP000593562">
    <property type="component" value="Unassembled WGS sequence"/>
</dbReference>
<dbReference type="InParanoid" id="A0A7J7CFQ6"/>
<gene>
    <name evidence="6" type="ORF">HS088_TW17G00559</name>
</gene>
<accession>A0A7J7CFQ6</accession>
<evidence type="ECO:0000256" key="5">
    <source>
        <dbReference type="RuleBase" id="RU362057"/>
    </source>
</evidence>
<dbReference type="AlphaFoldDB" id="A0A7J7CFQ6"/>
<sequence length="494" mass="55016">MAASQTKQPHFLLIPQPTQGHVIPLVDIAIMLAQRCVTMTIVTTPLNAERFMPTIVRARESGLKINIEQLQLPFEAVGLPEGCENVDMLPSIDLSLNFFTALGMLQQPVEELFARLSPRPNCILSDFFLPWTAPIASKFGVPRITFTGFSCFAELCLHNIRSNSSFLKSISSKYEYFRVPGLPGDDIEIAKAHLPQPPSPNLQVYLEQVLAAERTSYGMILNTFEELESKYIKEFNKVRPNKKAWCIGPVSLSNKDTLNKVQRGNKSSIDQHDCLNWLDLQKPGSVVYVCLGSLSNPTPAQLTELGLGLEASKRPFIWVFKGDKSKAIENWISEDGFEERVKGRGLLIRGWAPQILILSHPAIGGFLTHCGWNSILESISAGVPLITWPLFGDQFLNEKLVVQVLRIGVSVGVKVPLQFGAEEKIGVVLKKQDIEKAINKLMDGEDSEAREMRRRASEFGEESKKAIEEGGSSHINLTMLIKDIMQQTNEEESS</sequence>
<comment type="similarity">
    <text evidence="1 4">Belongs to the UDP-glycosyltransferase family.</text>
</comment>
<dbReference type="PROSITE" id="PS00375">
    <property type="entry name" value="UDPGT"/>
    <property type="match status" value="1"/>
</dbReference>
<evidence type="ECO:0000313" key="7">
    <source>
        <dbReference type="Proteomes" id="UP000593562"/>
    </source>
</evidence>
<keyword evidence="3 4" id="KW-0808">Transferase</keyword>
<reference evidence="6 7" key="1">
    <citation type="journal article" date="2020" name="Nat. Commun.">
        <title>Genome of Tripterygium wilfordii and identification of cytochrome P450 involved in triptolide biosynthesis.</title>
        <authorList>
            <person name="Tu L."/>
            <person name="Su P."/>
            <person name="Zhang Z."/>
            <person name="Gao L."/>
            <person name="Wang J."/>
            <person name="Hu T."/>
            <person name="Zhou J."/>
            <person name="Zhang Y."/>
            <person name="Zhao Y."/>
            <person name="Liu Y."/>
            <person name="Song Y."/>
            <person name="Tong Y."/>
            <person name="Lu Y."/>
            <person name="Yang J."/>
            <person name="Xu C."/>
            <person name="Jia M."/>
            <person name="Peters R.J."/>
            <person name="Huang L."/>
            <person name="Gao W."/>
        </authorList>
    </citation>
    <scope>NUCLEOTIDE SEQUENCE [LARGE SCALE GENOMIC DNA]</scope>
    <source>
        <strain evidence="7">cv. XIE 37</strain>
        <tissue evidence="6">Leaf</tissue>
    </source>
</reference>
<evidence type="ECO:0000256" key="3">
    <source>
        <dbReference type="ARBA" id="ARBA00022679"/>
    </source>
</evidence>
<evidence type="ECO:0000256" key="4">
    <source>
        <dbReference type="RuleBase" id="RU003718"/>
    </source>
</evidence>
<dbReference type="PANTHER" id="PTHR48047">
    <property type="entry name" value="GLYCOSYLTRANSFERASE"/>
    <property type="match status" value="1"/>
</dbReference>
<evidence type="ECO:0000256" key="2">
    <source>
        <dbReference type="ARBA" id="ARBA00022676"/>
    </source>
</evidence>
<name>A0A7J7CFQ6_TRIWF</name>
<dbReference type="Pfam" id="PF00201">
    <property type="entry name" value="UDPGT"/>
    <property type="match status" value="1"/>
</dbReference>
<keyword evidence="2 4" id="KW-0328">Glycosyltransferase</keyword>
<dbReference type="InterPro" id="IPR002213">
    <property type="entry name" value="UDP_glucos_trans"/>
</dbReference>
<dbReference type="GO" id="GO:0035251">
    <property type="term" value="F:UDP-glucosyltransferase activity"/>
    <property type="evidence" value="ECO:0007669"/>
    <property type="project" value="TreeGrafter"/>
</dbReference>
<dbReference type="Gene3D" id="3.40.50.2000">
    <property type="entry name" value="Glycogen Phosphorylase B"/>
    <property type="match status" value="2"/>
</dbReference>
<dbReference type="FunFam" id="3.40.50.2000:FF:000071">
    <property type="entry name" value="Glycosyltransferase"/>
    <property type="match status" value="1"/>
</dbReference>
<dbReference type="CDD" id="cd03784">
    <property type="entry name" value="GT1_Gtf-like"/>
    <property type="match status" value="1"/>
</dbReference>
<protein>
    <recommendedName>
        <fullName evidence="5">Glycosyltransferase</fullName>
        <ecNumber evidence="5">2.4.1.-</ecNumber>
    </recommendedName>
</protein>
<comment type="caution">
    <text evidence="6">The sequence shown here is derived from an EMBL/GenBank/DDBJ whole genome shotgun (WGS) entry which is preliminary data.</text>
</comment>
<dbReference type="SUPFAM" id="SSF53756">
    <property type="entry name" value="UDP-Glycosyltransferase/glycogen phosphorylase"/>
    <property type="match status" value="1"/>
</dbReference>
<dbReference type="InterPro" id="IPR035595">
    <property type="entry name" value="UDP_glycos_trans_CS"/>
</dbReference>
<evidence type="ECO:0000313" key="6">
    <source>
        <dbReference type="EMBL" id="KAF5733024.1"/>
    </source>
</evidence>
<dbReference type="EC" id="2.4.1.-" evidence="5"/>